<dbReference type="RefSeq" id="WP_310093649.1">
    <property type="nucleotide sequence ID" value="NZ_JAVDUU010000002.1"/>
</dbReference>
<dbReference type="SUPFAM" id="SSF54909">
    <property type="entry name" value="Dimeric alpha+beta barrel"/>
    <property type="match status" value="1"/>
</dbReference>
<protein>
    <submittedName>
        <fullName evidence="3">Quinol monooxygenase YgiN</fullName>
    </submittedName>
</protein>
<organism evidence="3 4">
    <name type="scientific">Mucilaginibacter pocheonensis</name>
    <dbReference type="NCBI Taxonomy" id="398050"/>
    <lineage>
        <taxon>Bacteria</taxon>
        <taxon>Pseudomonadati</taxon>
        <taxon>Bacteroidota</taxon>
        <taxon>Sphingobacteriia</taxon>
        <taxon>Sphingobacteriales</taxon>
        <taxon>Sphingobacteriaceae</taxon>
        <taxon>Mucilaginibacter</taxon>
    </lineage>
</organism>
<reference evidence="3 4" key="1">
    <citation type="submission" date="2023-07" db="EMBL/GenBank/DDBJ databases">
        <title>Sorghum-associated microbial communities from plants grown in Nebraska, USA.</title>
        <authorList>
            <person name="Schachtman D."/>
        </authorList>
    </citation>
    <scope>NUCLEOTIDE SEQUENCE [LARGE SCALE GENOMIC DNA]</scope>
    <source>
        <strain evidence="3 4">3262</strain>
    </source>
</reference>
<keyword evidence="3" id="KW-0560">Oxidoreductase</keyword>
<dbReference type="PROSITE" id="PS51725">
    <property type="entry name" value="ABM"/>
    <property type="match status" value="1"/>
</dbReference>
<evidence type="ECO:0000313" key="3">
    <source>
        <dbReference type="EMBL" id="MDR6941648.1"/>
    </source>
</evidence>
<dbReference type="PANTHER" id="PTHR33336">
    <property type="entry name" value="QUINOL MONOOXYGENASE YGIN-RELATED"/>
    <property type="match status" value="1"/>
</dbReference>
<dbReference type="InterPro" id="IPR011008">
    <property type="entry name" value="Dimeric_a/b-barrel"/>
</dbReference>
<dbReference type="GO" id="GO:0004497">
    <property type="term" value="F:monooxygenase activity"/>
    <property type="evidence" value="ECO:0007669"/>
    <property type="project" value="UniProtKB-KW"/>
</dbReference>
<feature type="chain" id="PRO_5045883965" evidence="1">
    <location>
        <begin position="22"/>
        <end position="130"/>
    </location>
</feature>
<dbReference type="Pfam" id="PF03992">
    <property type="entry name" value="ABM"/>
    <property type="match status" value="1"/>
</dbReference>
<keyword evidence="3" id="KW-0503">Monooxygenase</keyword>
<dbReference type="InterPro" id="IPR007138">
    <property type="entry name" value="ABM_dom"/>
</dbReference>
<name>A0ABU1T8F4_9SPHI</name>
<evidence type="ECO:0000259" key="2">
    <source>
        <dbReference type="PROSITE" id="PS51725"/>
    </source>
</evidence>
<dbReference type="PANTHER" id="PTHR33336:SF3">
    <property type="entry name" value="ABM DOMAIN-CONTAINING PROTEIN"/>
    <property type="match status" value="1"/>
</dbReference>
<dbReference type="Gene3D" id="3.30.70.100">
    <property type="match status" value="1"/>
</dbReference>
<dbReference type="Proteomes" id="UP001247620">
    <property type="component" value="Unassembled WGS sequence"/>
</dbReference>
<evidence type="ECO:0000256" key="1">
    <source>
        <dbReference type="SAM" id="SignalP"/>
    </source>
</evidence>
<proteinExistence type="predicted"/>
<keyword evidence="1" id="KW-0732">Signal</keyword>
<sequence length="130" mass="14700">MKKTLFLTIAITMFAMVQSFAQDKKQMIRIARIEIDPAQLENYKAAVKEVGETSLRAEPGVLMLFSVTDKTRPNHITVMEIYADSAAYAAHRETAHFKKYKEVTKSMVRSLELTEVEPIFAGIKPGVLHQ</sequence>
<dbReference type="EMBL" id="JAVDUU010000002">
    <property type="protein sequence ID" value="MDR6941648.1"/>
    <property type="molecule type" value="Genomic_DNA"/>
</dbReference>
<gene>
    <name evidence="3" type="ORF">J2W55_001490</name>
</gene>
<evidence type="ECO:0000313" key="4">
    <source>
        <dbReference type="Proteomes" id="UP001247620"/>
    </source>
</evidence>
<accession>A0ABU1T8F4</accession>
<dbReference type="InterPro" id="IPR050744">
    <property type="entry name" value="AI-2_Isomerase_LsrG"/>
</dbReference>
<feature type="signal peptide" evidence="1">
    <location>
        <begin position="1"/>
        <end position="21"/>
    </location>
</feature>
<keyword evidence="4" id="KW-1185">Reference proteome</keyword>
<feature type="domain" description="ABM" evidence="2">
    <location>
        <begin position="27"/>
        <end position="120"/>
    </location>
</feature>
<comment type="caution">
    <text evidence="3">The sequence shown here is derived from an EMBL/GenBank/DDBJ whole genome shotgun (WGS) entry which is preliminary data.</text>
</comment>